<dbReference type="GO" id="GO:0070920">
    <property type="term" value="P:regulation of regulatory ncRNA processing"/>
    <property type="evidence" value="ECO:0007669"/>
    <property type="project" value="TreeGrafter"/>
</dbReference>
<evidence type="ECO:0000313" key="5">
    <source>
        <dbReference type="Proteomes" id="UP001168990"/>
    </source>
</evidence>
<reference evidence="4" key="2">
    <citation type="submission" date="2023-03" db="EMBL/GenBank/DDBJ databases">
        <authorList>
            <person name="Inwood S.N."/>
            <person name="Skelly J.G."/>
            <person name="Guhlin J."/>
            <person name="Harrop T.W.R."/>
            <person name="Goldson S.G."/>
            <person name="Dearden P.K."/>
        </authorList>
    </citation>
    <scope>NUCLEOTIDE SEQUENCE</scope>
    <source>
        <strain evidence="4">Irish</strain>
        <tissue evidence="4">Whole body</tissue>
    </source>
</reference>
<dbReference type="GO" id="GO:0030422">
    <property type="term" value="P:siRNA processing"/>
    <property type="evidence" value="ECO:0007669"/>
    <property type="project" value="TreeGrafter"/>
</dbReference>
<dbReference type="InterPro" id="IPR014720">
    <property type="entry name" value="dsRBD_dom"/>
</dbReference>
<keyword evidence="5" id="KW-1185">Reference proteome</keyword>
<sequence>MAEIEPNPIGILQEYCQKHKLSLPVYTLVERKGPPHDNIFTMRVNLDSLHVDGKANTKKSAKCEAANKMIHLMKGIHHKINYSNSTAHTPTTPFYRSKEIMIKNASESQPDINSSVDLLTNPIGKLQEICMKHKMILPVYEEGNADSNNNFTVRCIMKNIVEEATASSKKKAKHSSAKQMRQRLIDLNLIHDDKLTTTCTSQVLNSPIDFHILHIDKLSLSQKNKQSAVTEKAKSRFPDLKKNVGITVKDREDLSIANFHSIFGNSLDSTKRQKFQLYYKSLKFDELKCTPEHLECILENISKILDIEITKSNMMTKCNKKYIVCYTFNTTPIFKEIGVGKSYREAHMSALIRTIEAIHLLLL</sequence>
<proteinExistence type="predicted"/>
<comment type="caution">
    <text evidence="4">The sequence shown here is derived from an EMBL/GenBank/DDBJ whole genome shotgun (WGS) entry which is preliminary data.</text>
</comment>
<evidence type="ECO:0000259" key="3">
    <source>
        <dbReference type="PROSITE" id="PS50137"/>
    </source>
</evidence>
<dbReference type="CDD" id="cd10845">
    <property type="entry name" value="DSRM_RNAse_III_family"/>
    <property type="match status" value="1"/>
</dbReference>
<gene>
    <name evidence="4" type="ORF">PV328_009536</name>
</gene>
<protein>
    <recommendedName>
        <fullName evidence="3">DRBM domain-containing protein</fullName>
    </recommendedName>
</protein>
<evidence type="ECO:0000256" key="2">
    <source>
        <dbReference type="PROSITE-ProRule" id="PRU00266"/>
    </source>
</evidence>
<dbReference type="SMART" id="SM00358">
    <property type="entry name" value="DSRM"/>
    <property type="match status" value="2"/>
</dbReference>
<dbReference type="EMBL" id="JAQQBS010001424">
    <property type="protein sequence ID" value="KAK0158547.1"/>
    <property type="molecule type" value="Genomic_DNA"/>
</dbReference>
<dbReference type="AlphaFoldDB" id="A0AA39C697"/>
<dbReference type="Pfam" id="PF00035">
    <property type="entry name" value="dsrm"/>
    <property type="match status" value="2"/>
</dbReference>
<dbReference type="SUPFAM" id="SSF54768">
    <property type="entry name" value="dsRNA-binding domain-like"/>
    <property type="match status" value="2"/>
</dbReference>
<dbReference type="GO" id="GO:0035197">
    <property type="term" value="F:siRNA binding"/>
    <property type="evidence" value="ECO:0007669"/>
    <property type="project" value="TreeGrafter"/>
</dbReference>
<evidence type="ECO:0000313" key="4">
    <source>
        <dbReference type="EMBL" id="KAK0158547.1"/>
    </source>
</evidence>
<dbReference type="Gene3D" id="3.30.160.20">
    <property type="match status" value="2"/>
</dbReference>
<dbReference type="PROSITE" id="PS50137">
    <property type="entry name" value="DS_RBD"/>
    <property type="match status" value="2"/>
</dbReference>
<dbReference type="GO" id="GO:0070578">
    <property type="term" value="C:RISC-loading complex"/>
    <property type="evidence" value="ECO:0007669"/>
    <property type="project" value="TreeGrafter"/>
</dbReference>
<dbReference type="PANTHER" id="PTHR46205:SF3">
    <property type="entry name" value="LOQUACIOUS, ISOFORM B"/>
    <property type="match status" value="1"/>
</dbReference>
<evidence type="ECO:0000256" key="1">
    <source>
        <dbReference type="ARBA" id="ARBA00022884"/>
    </source>
</evidence>
<keyword evidence="1 2" id="KW-0694">RNA-binding</keyword>
<feature type="domain" description="DRBM" evidence="3">
    <location>
        <begin position="7"/>
        <end position="75"/>
    </location>
</feature>
<accession>A0AA39C697</accession>
<name>A0AA39C697_9HYME</name>
<dbReference type="PANTHER" id="PTHR46205">
    <property type="entry name" value="LOQUACIOUS, ISOFORM B"/>
    <property type="match status" value="1"/>
</dbReference>
<dbReference type="GO" id="GO:0005634">
    <property type="term" value="C:nucleus"/>
    <property type="evidence" value="ECO:0007669"/>
    <property type="project" value="TreeGrafter"/>
</dbReference>
<feature type="domain" description="DRBM" evidence="3">
    <location>
        <begin position="121"/>
        <end position="186"/>
    </location>
</feature>
<dbReference type="GO" id="GO:0003725">
    <property type="term" value="F:double-stranded RNA binding"/>
    <property type="evidence" value="ECO:0007669"/>
    <property type="project" value="TreeGrafter"/>
</dbReference>
<dbReference type="InterPro" id="IPR051247">
    <property type="entry name" value="RLC_Component"/>
</dbReference>
<dbReference type="GO" id="GO:0005737">
    <property type="term" value="C:cytoplasm"/>
    <property type="evidence" value="ECO:0007669"/>
    <property type="project" value="TreeGrafter"/>
</dbReference>
<dbReference type="GO" id="GO:0016442">
    <property type="term" value="C:RISC complex"/>
    <property type="evidence" value="ECO:0007669"/>
    <property type="project" value="TreeGrafter"/>
</dbReference>
<dbReference type="Proteomes" id="UP001168990">
    <property type="component" value="Unassembled WGS sequence"/>
</dbReference>
<organism evidence="4 5">
    <name type="scientific">Microctonus aethiopoides</name>
    <dbReference type="NCBI Taxonomy" id="144406"/>
    <lineage>
        <taxon>Eukaryota</taxon>
        <taxon>Metazoa</taxon>
        <taxon>Ecdysozoa</taxon>
        <taxon>Arthropoda</taxon>
        <taxon>Hexapoda</taxon>
        <taxon>Insecta</taxon>
        <taxon>Pterygota</taxon>
        <taxon>Neoptera</taxon>
        <taxon>Endopterygota</taxon>
        <taxon>Hymenoptera</taxon>
        <taxon>Apocrita</taxon>
        <taxon>Ichneumonoidea</taxon>
        <taxon>Braconidae</taxon>
        <taxon>Euphorinae</taxon>
        <taxon>Microctonus</taxon>
    </lineage>
</organism>
<reference evidence="4" key="1">
    <citation type="journal article" date="2023" name="bioRxiv">
        <title>Scaffold-level genome assemblies of two parasitoid biocontrol wasps reveal the parthenogenesis mechanism and an associated novel virus.</title>
        <authorList>
            <person name="Inwood S."/>
            <person name="Skelly J."/>
            <person name="Guhlin J."/>
            <person name="Harrop T."/>
            <person name="Goldson S."/>
            <person name="Dearden P."/>
        </authorList>
    </citation>
    <scope>NUCLEOTIDE SEQUENCE</scope>
    <source>
        <strain evidence="4">Irish</strain>
        <tissue evidence="4">Whole body</tissue>
    </source>
</reference>